<dbReference type="EC" id="4.2.1.96" evidence="4"/>
<evidence type="ECO:0000256" key="1">
    <source>
        <dbReference type="ARBA" id="ARBA00001554"/>
    </source>
</evidence>
<evidence type="ECO:0000256" key="2">
    <source>
        <dbReference type="ARBA" id="ARBA00006472"/>
    </source>
</evidence>
<dbReference type="Pfam" id="PF01329">
    <property type="entry name" value="Pterin_4a"/>
    <property type="match status" value="1"/>
</dbReference>
<gene>
    <name evidence="5" type="ORF">BLM47_05570</name>
</gene>
<protein>
    <recommendedName>
        <fullName evidence="4">Putative pterin-4-alpha-carbinolamine dehydratase</fullName>
        <shortName evidence="4">PHS</shortName>
        <ecNumber evidence="4">4.2.1.96</ecNumber>
    </recommendedName>
    <alternativeName>
        <fullName evidence="4">4-alpha-hydroxy-tetrahydropterin dehydratase</fullName>
    </alternativeName>
    <alternativeName>
        <fullName evidence="4">Pterin carbinolamine dehydratase</fullName>
        <shortName evidence="4">PCD</shortName>
    </alternativeName>
</protein>
<accession>A0A2A6E1W0</accession>
<comment type="caution">
    <text evidence="5">The sequence shown here is derived from an EMBL/GenBank/DDBJ whole genome shotgun (WGS) entry which is preliminary data.</text>
</comment>
<sequence>MPRLADDEIAERLRGLPGWSREGDRIAKTFRFPTFMDAIRFVNRVAECAEAANHHPDIDIRYRRVRLSLTTHDEGGITEKDVTLAERVESLVADP</sequence>
<reference evidence="5 6" key="1">
    <citation type="submission" date="2016-12" db="EMBL/GenBank/DDBJ databases">
        <title>Candidatus Reconcilibacillus cellulovorans genome.</title>
        <authorList>
            <person name="Kolinko S."/>
            <person name="Wu Y.-W."/>
            <person name="Tachea F."/>
            <person name="Denzel E."/>
            <person name="Hiras J."/>
            <person name="Baecker N."/>
            <person name="Chan L.J."/>
            <person name="Eichorst S.A."/>
            <person name="Frey D."/>
            <person name="Adams P.D."/>
            <person name="Pray T."/>
            <person name="Tanjore D."/>
            <person name="Petzold C.J."/>
            <person name="Gladden J.M."/>
            <person name="Simmons B.A."/>
            <person name="Singer S.W."/>
        </authorList>
    </citation>
    <scope>NUCLEOTIDE SEQUENCE [LARGE SCALE GENOMIC DNA]</scope>
    <source>
        <strain evidence="5">JTherm</strain>
    </source>
</reference>
<dbReference type="NCBIfam" id="NF002017">
    <property type="entry name" value="PRK00823.1-2"/>
    <property type="match status" value="1"/>
</dbReference>
<dbReference type="GO" id="GO:0006729">
    <property type="term" value="P:tetrahydrobiopterin biosynthetic process"/>
    <property type="evidence" value="ECO:0007669"/>
    <property type="project" value="InterPro"/>
</dbReference>
<evidence type="ECO:0000313" key="5">
    <source>
        <dbReference type="EMBL" id="PDO10799.1"/>
    </source>
</evidence>
<dbReference type="SUPFAM" id="SSF55248">
    <property type="entry name" value="PCD-like"/>
    <property type="match status" value="1"/>
</dbReference>
<dbReference type="InterPro" id="IPR036428">
    <property type="entry name" value="PCD_sf"/>
</dbReference>
<dbReference type="GO" id="GO:0008124">
    <property type="term" value="F:4-alpha-hydroxytetrahydrobiopterin dehydratase activity"/>
    <property type="evidence" value="ECO:0007669"/>
    <property type="project" value="UniProtKB-UniRule"/>
</dbReference>
<evidence type="ECO:0000256" key="4">
    <source>
        <dbReference type="HAMAP-Rule" id="MF_00434"/>
    </source>
</evidence>
<evidence type="ECO:0000313" key="6">
    <source>
        <dbReference type="Proteomes" id="UP000243688"/>
    </source>
</evidence>
<name>A0A2A6E1W0_9BACL</name>
<dbReference type="HAMAP" id="MF_00434">
    <property type="entry name" value="Pterin_4_alpha"/>
    <property type="match status" value="1"/>
</dbReference>
<dbReference type="CDD" id="cd00488">
    <property type="entry name" value="PCD_DCoH"/>
    <property type="match status" value="1"/>
</dbReference>
<proteinExistence type="inferred from homology"/>
<dbReference type="EMBL" id="MOXJ01000009">
    <property type="protein sequence ID" value="PDO10799.1"/>
    <property type="molecule type" value="Genomic_DNA"/>
</dbReference>
<dbReference type="Gene3D" id="3.30.1360.20">
    <property type="entry name" value="Transcriptional coactivator/pterin dehydratase"/>
    <property type="match status" value="1"/>
</dbReference>
<dbReference type="PANTHER" id="PTHR12599:SF0">
    <property type="entry name" value="PTERIN-4-ALPHA-CARBINOLAMINE DEHYDRATASE"/>
    <property type="match status" value="1"/>
</dbReference>
<dbReference type="Proteomes" id="UP000243688">
    <property type="component" value="Unassembled WGS sequence"/>
</dbReference>
<dbReference type="AlphaFoldDB" id="A0A2A6E1W0"/>
<dbReference type="InterPro" id="IPR001533">
    <property type="entry name" value="Pterin_deHydtase"/>
</dbReference>
<comment type="similarity">
    <text evidence="2 4">Belongs to the pterin-4-alpha-carbinolamine dehydratase family.</text>
</comment>
<keyword evidence="3 4" id="KW-0456">Lyase</keyword>
<organism evidence="5 6">
    <name type="scientific">Candidatus Reconcilbacillus cellulovorans</name>
    <dbReference type="NCBI Taxonomy" id="1906605"/>
    <lineage>
        <taxon>Bacteria</taxon>
        <taxon>Bacillati</taxon>
        <taxon>Bacillota</taxon>
        <taxon>Bacilli</taxon>
        <taxon>Bacillales</taxon>
        <taxon>Paenibacillaceae</taxon>
        <taxon>Candidatus Reconcilbacillus</taxon>
    </lineage>
</organism>
<comment type="catalytic activity">
    <reaction evidence="1 4">
        <text>(4aS,6R)-4a-hydroxy-L-erythro-5,6,7,8-tetrahydrobiopterin = (6R)-L-erythro-6,7-dihydrobiopterin + H2O</text>
        <dbReference type="Rhea" id="RHEA:11920"/>
        <dbReference type="ChEBI" id="CHEBI:15377"/>
        <dbReference type="ChEBI" id="CHEBI:15642"/>
        <dbReference type="ChEBI" id="CHEBI:43120"/>
        <dbReference type="EC" id="4.2.1.96"/>
    </reaction>
</comment>
<dbReference type="PANTHER" id="PTHR12599">
    <property type="entry name" value="PTERIN-4-ALPHA-CARBINOLAMINE DEHYDRATASE"/>
    <property type="match status" value="1"/>
</dbReference>
<evidence type="ECO:0000256" key="3">
    <source>
        <dbReference type="ARBA" id="ARBA00023239"/>
    </source>
</evidence>